<evidence type="ECO:0000313" key="1">
    <source>
        <dbReference type="EMBL" id="KAF4449592.1"/>
    </source>
</evidence>
<name>A0A8H4KFS4_9HYPO</name>
<accession>A0A8H4KFS4</accession>
<sequence>MALPPGVPEVGPEGYFVLSTNLILPGENHLRNPICVEASLCRLCRFPINREKEKIVTLTPDNHVSSAFVIYYEKYYAPLYIDKSLNMSFRNCVYPYCTHNRGLAIAFHAECASIADRFGTPLYEYRSITEQSYRHVSLDHTRRRDLVRNLIEDSLRRAYGKLSPELWRIVSDDDELIKLYTIAQISLHHRKTEWSIDPSVLISGTCINVDGVEYVDSLSNSPNAGSRQAWEATSSAADKALYISSDHLGIRQVITDPDGAKLDEVYPVYWQTISKDNKTLTFSSDGLKLRRALNPSIYPRVLWPHPMKPSELDTMAFYYAGWGEGELEARMRTLTFNEHGTTGYSLCWAGDEMVSIHVHHHNQEPDTSDSSWVEERSEYESRKHLKWTHYPIERGEFIHQVWLRGSNKYDTTKPLPSQGEGGLPYHLSTPWGLQTYKRPSDIALGFVTSKGRTILAGSFPGHHEQPTPYWKHRQWHLISHTLTNSPLRIFFSPSPHGIPLIAAPKLPETEHGFSAPTQTPLGSMPRFNPLRTLHYSSASLENITQVYVSRSKVEKDIGVIRQFDFENSCMKETTYKKATGLLFRYDNGSEATVGCFRFDWCEPLLETKGSRGLFIGTKPGKIMQIPPHVAVVDVTPSEIEDEWTWIELPWTGTLEWWFNPDSLDTSIAHVP</sequence>
<reference evidence="1" key="1">
    <citation type="submission" date="2020-01" db="EMBL/GenBank/DDBJ databases">
        <title>Identification and distribution of gene clusters putatively required for synthesis of sphingolipid metabolism inhibitors in phylogenetically diverse species of the filamentous fungus Fusarium.</title>
        <authorList>
            <person name="Kim H.-S."/>
            <person name="Busman M."/>
            <person name="Brown D.W."/>
            <person name="Divon H."/>
            <person name="Uhlig S."/>
            <person name="Proctor R.H."/>
        </authorList>
    </citation>
    <scope>NUCLEOTIDE SEQUENCE</scope>
    <source>
        <strain evidence="1">NRRL 53441</strain>
    </source>
</reference>
<proteinExistence type="predicted"/>
<dbReference type="EMBL" id="JAADJG010000278">
    <property type="protein sequence ID" value="KAF4449592.1"/>
    <property type="molecule type" value="Genomic_DNA"/>
</dbReference>
<dbReference type="OrthoDB" id="5153231at2759"/>
<protein>
    <submittedName>
        <fullName evidence="1">Uncharacterized protein</fullName>
    </submittedName>
</protein>
<keyword evidence="2" id="KW-1185">Reference proteome</keyword>
<evidence type="ECO:0000313" key="2">
    <source>
        <dbReference type="Proteomes" id="UP000605986"/>
    </source>
</evidence>
<comment type="caution">
    <text evidence="1">The sequence shown here is derived from an EMBL/GenBank/DDBJ whole genome shotgun (WGS) entry which is preliminary data.</text>
</comment>
<dbReference type="Proteomes" id="UP000605986">
    <property type="component" value="Unassembled WGS sequence"/>
</dbReference>
<organism evidence="1 2">
    <name type="scientific">Fusarium austroafricanum</name>
    <dbReference type="NCBI Taxonomy" id="2364996"/>
    <lineage>
        <taxon>Eukaryota</taxon>
        <taxon>Fungi</taxon>
        <taxon>Dikarya</taxon>
        <taxon>Ascomycota</taxon>
        <taxon>Pezizomycotina</taxon>
        <taxon>Sordariomycetes</taxon>
        <taxon>Hypocreomycetidae</taxon>
        <taxon>Hypocreales</taxon>
        <taxon>Nectriaceae</taxon>
        <taxon>Fusarium</taxon>
        <taxon>Fusarium concolor species complex</taxon>
    </lineage>
</organism>
<dbReference type="AlphaFoldDB" id="A0A8H4KFS4"/>
<gene>
    <name evidence="1" type="ORF">F53441_7159</name>
</gene>